<dbReference type="Pfam" id="PF14525">
    <property type="entry name" value="AraC_binding_2"/>
    <property type="match status" value="1"/>
</dbReference>
<dbReference type="PROSITE" id="PS01124">
    <property type="entry name" value="HTH_ARAC_FAMILY_2"/>
    <property type="match status" value="1"/>
</dbReference>
<feature type="domain" description="HTH araC/xylS-type" evidence="4">
    <location>
        <begin position="213"/>
        <end position="314"/>
    </location>
</feature>
<gene>
    <name evidence="5" type="ORF">J2W36_004450</name>
</gene>
<evidence type="ECO:0000256" key="2">
    <source>
        <dbReference type="ARBA" id="ARBA00023125"/>
    </source>
</evidence>
<keyword evidence="2" id="KW-0238">DNA-binding</keyword>
<keyword evidence="3" id="KW-0804">Transcription</keyword>
<dbReference type="EMBL" id="JAUSRO010000016">
    <property type="protein sequence ID" value="MDP9902174.1"/>
    <property type="molecule type" value="Genomic_DNA"/>
</dbReference>
<dbReference type="SUPFAM" id="SSF46689">
    <property type="entry name" value="Homeodomain-like"/>
    <property type="match status" value="1"/>
</dbReference>
<evidence type="ECO:0000256" key="1">
    <source>
        <dbReference type="ARBA" id="ARBA00023015"/>
    </source>
</evidence>
<keyword evidence="1" id="KW-0805">Transcription regulation</keyword>
<evidence type="ECO:0000313" key="5">
    <source>
        <dbReference type="EMBL" id="MDP9902174.1"/>
    </source>
</evidence>
<dbReference type="SMART" id="SM00342">
    <property type="entry name" value="HTH_ARAC"/>
    <property type="match status" value="1"/>
</dbReference>
<dbReference type="InterPro" id="IPR018060">
    <property type="entry name" value="HTH_AraC"/>
</dbReference>
<dbReference type="RefSeq" id="WP_307691929.1">
    <property type="nucleotide sequence ID" value="NZ_JAUSRO010000016.1"/>
</dbReference>
<evidence type="ECO:0000259" key="4">
    <source>
        <dbReference type="PROSITE" id="PS01124"/>
    </source>
</evidence>
<accession>A0ABT9SCV9</accession>
<dbReference type="Pfam" id="PF12833">
    <property type="entry name" value="HTH_18"/>
    <property type="match status" value="1"/>
</dbReference>
<comment type="caution">
    <text evidence="5">The sequence shown here is derived from an EMBL/GenBank/DDBJ whole genome shotgun (WGS) entry which is preliminary data.</text>
</comment>
<sequence length="321" mass="35074">MSQTLTTDVVAPRDRLGYWVDGICSTYVDLECEAGPGDGFGGSIVNHALPGLDLSVVDSQPQRVMRTRRMISRAENDFIIVSLQTKGRGMVSQDGRDAAMVPGDFAIYDTARPYTLRFGEAFEEIVLKLNGSRLRSLVSGCDQLTATTISGQSGAGRLMGSMVRALKEEAEDLPPATAASMVSGLVNVLVGGLQSLSSDPARDHSSLQAYHLARIKRCIDERKRDPTLTIEGVAAEMGLSSSHLHRLFATESQSPAQYLWSCRLQACERELLDPRRAKASVSEIAFDWGFNDAAHFSRAFKDRYGQSPRAWRKQTLAASGR</sequence>
<dbReference type="InterPro" id="IPR050204">
    <property type="entry name" value="AraC_XylS_family_regulators"/>
</dbReference>
<dbReference type="InterPro" id="IPR035418">
    <property type="entry name" value="AraC-bd_2"/>
</dbReference>
<reference evidence="5 6" key="1">
    <citation type="submission" date="2023-07" db="EMBL/GenBank/DDBJ databases">
        <title>Sorghum-associated microbial communities from plants grown in Nebraska, USA.</title>
        <authorList>
            <person name="Schachtman D."/>
        </authorList>
    </citation>
    <scope>NUCLEOTIDE SEQUENCE [LARGE SCALE GENOMIC DNA]</scope>
    <source>
        <strain evidence="5 6">DS1607</strain>
    </source>
</reference>
<dbReference type="PRINTS" id="PR00032">
    <property type="entry name" value="HTHARAC"/>
</dbReference>
<name>A0ABT9SCV9_9BURK</name>
<protein>
    <submittedName>
        <fullName evidence="5">AraC-like DNA-binding protein</fullName>
    </submittedName>
</protein>
<dbReference type="PANTHER" id="PTHR46796:SF6">
    <property type="entry name" value="ARAC SUBFAMILY"/>
    <property type="match status" value="1"/>
</dbReference>
<keyword evidence="6" id="KW-1185">Reference proteome</keyword>
<dbReference type="PANTHER" id="PTHR46796">
    <property type="entry name" value="HTH-TYPE TRANSCRIPTIONAL ACTIVATOR RHAS-RELATED"/>
    <property type="match status" value="1"/>
</dbReference>
<dbReference type="InterPro" id="IPR009057">
    <property type="entry name" value="Homeodomain-like_sf"/>
</dbReference>
<dbReference type="InterPro" id="IPR020449">
    <property type="entry name" value="Tscrpt_reg_AraC-type_HTH"/>
</dbReference>
<dbReference type="Proteomes" id="UP001226867">
    <property type="component" value="Unassembled WGS sequence"/>
</dbReference>
<organism evidence="5 6">
    <name type="scientific">Variovorax ginsengisoli</name>
    <dbReference type="NCBI Taxonomy" id="363844"/>
    <lineage>
        <taxon>Bacteria</taxon>
        <taxon>Pseudomonadati</taxon>
        <taxon>Pseudomonadota</taxon>
        <taxon>Betaproteobacteria</taxon>
        <taxon>Burkholderiales</taxon>
        <taxon>Comamonadaceae</taxon>
        <taxon>Variovorax</taxon>
    </lineage>
</organism>
<evidence type="ECO:0000313" key="6">
    <source>
        <dbReference type="Proteomes" id="UP001226867"/>
    </source>
</evidence>
<dbReference type="Gene3D" id="1.10.10.60">
    <property type="entry name" value="Homeodomain-like"/>
    <property type="match status" value="1"/>
</dbReference>
<proteinExistence type="predicted"/>
<evidence type="ECO:0000256" key="3">
    <source>
        <dbReference type="ARBA" id="ARBA00023163"/>
    </source>
</evidence>